<organism evidence="2 3">
    <name type="scientific">Enterobacter bugandensis</name>
    <dbReference type="NCBI Taxonomy" id="881260"/>
    <lineage>
        <taxon>Bacteria</taxon>
        <taxon>Pseudomonadati</taxon>
        <taxon>Pseudomonadota</taxon>
        <taxon>Gammaproteobacteria</taxon>
        <taxon>Enterobacterales</taxon>
        <taxon>Enterobacteriaceae</taxon>
        <taxon>Enterobacter</taxon>
    </lineage>
</organism>
<evidence type="ECO:0000313" key="2">
    <source>
        <dbReference type="EMBL" id="PNF66817.1"/>
    </source>
</evidence>
<name>A0ABX4VEU6_9ENTR</name>
<evidence type="ECO:0000256" key="1">
    <source>
        <dbReference type="SAM" id="Coils"/>
    </source>
</evidence>
<comment type="caution">
    <text evidence="2">The sequence shown here is derived from an EMBL/GenBank/DDBJ whole genome shotgun (WGS) entry which is preliminary data.</text>
</comment>
<dbReference type="Proteomes" id="UP000236063">
    <property type="component" value="Unassembled WGS sequence"/>
</dbReference>
<keyword evidence="3" id="KW-1185">Reference proteome</keyword>
<evidence type="ECO:0000313" key="3">
    <source>
        <dbReference type="Proteomes" id="UP000236063"/>
    </source>
</evidence>
<accession>A0ABX4VEU6</accession>
<dbReference type="EMBL" id="POUR01000001">
    <property type="protein sequence ID" value="PNF66817.1"/>
    <property type="molecule type" value="Genomic_DNA"/>
</dbReference>
<proteinExistence type="predicted"/>
<reference evidence="2 3" key="1">
    <citation type="submission" date="2018-01" db="EMBL/GenBank/DDBJ databases">
        <title>Multi-drug resistant Enterobacter species isolated from the International Space Station and comparative genomic analyses with human pathogenic strains.</title>
        <authorList>
            <person name="Singh N.K."/>
            <person name="Bezdan D."/>
            <person name="McIntyre A."/>
            <person name="Sielaff A.C."/>
            <person name="Wheeler K."/>
            <person name="Mason C."/>
            <person name="Venkateswaran K."/>
        </authorList>
    </citation>
    <scope>NUCLEOTIDE SEQUENCE [LARGE SCALE GENOMIC DNA]</scope>
    <source>
        <strain evidence="2 3">IF2SW-P2</strain>
    </source>
</reference>
<dbReference type="RefSeq" id="WP_069732473.1">
    <property type="nucleotide sequence ID" value="NZ_JABWOW010000001.1"/>
</dbReference>
<gene>
    <name evidence="2" type="ORF">C1167_02190</name>
</gene>
<protein>
    <submittedName>
        <fullName evidence="2">Uncharacterized protein</fullName>
    </submittedName>
</protein>
<sequence>MKEKSLIIFLIFRAVQSAYITEKLTMKNTQIVTKLQPRMTREQLIDAARKTAPLLPAAYGWMVNELATRLDVASVALCEAMAQRKELAEQNATLREDVASWAKECDRIEERHTKTPTNMHLLEAQRELRELPRVVISLNNEVTL</sequence>
<keyword evidence="1" id="KW-0175">Coiled coil</keyword>
<feature type="coiled-coil region" evidence="1">
    <location>
        <begin position="84"/>
        <end position="111"/>
    </location>
</feature>